<dbReference type="PANTHER" id="PTHR30055:SF234">
    <property type="entry name" value="HTH-TYPE TRANSCRIPTIONAL REGULATOR BETI"/>
    <property type="match status" value="1"/>
</dbReference>
<dbReference type="AlphaFoldDB" id="A0A0T5P269"/>
<evidence type="ECO:0000313" key="10">
    <source>
        <dbReference type="Proteomes" id="UP000325785"/>
    </source>
</evidence>
<feature type="domain" description="HTH tetR-type" evidence="6">
    <location>
        <begin position="21"/>
        <end position="81"/>
    </location>
</feature>
<dbReference type="InterPro" id="IPR039538">
    <property type="entry name" value="BetI_C"/>
</dbReference>
<dbReference type="InterPro" id="IPR050109">
    <property type="entry name" value="HTH-type_TetR-like_transc_reg"/>
</dbReference>
<dbReference type="PATRIC" id="fig|540747.5.peg.3384"/>
<evidence type="ECO:0000256" key="3">
    <source>
        <dbReference type="ARBA" id="ARBA00023125"/>
    </source>
</evidence>
<evidence type="ECO:0000313" key="8">
    <source>
        <dbReference type="EMBL" id="QEW24887.1"/>
    </source>
</evidence>
<evidence type="ECO:0000313" key="7">
    <source>
        <dbReference type="EMBL" id="KRS15233.1"/>
    </source>
</evidence>
<protein>
    <submittedName>
        <fullName evidence="8">Toluene efflux pump ttgABC operon repressor</fullName>
    </submittedName>
</protein>
<accession>A0A0T5P269</accession>
<dbReference type="InterPro" id="IPR001647">
    <property type="entry name" value="HTH_TetR"/>
</dbReference>
<dbReference type="RefSeq" id="WP_057820785.1">
    <property type="nucleotide sequence ID" value="NZ_FOMY01000011.1"/>
</dbReference>
<evidence type="ECO:0000256" key="4">
    <source>
        <dbReference type="ARBA" id="ARBA00023163"/>
    </source>
</evidence>
<keyword evidence="2" id="KW-0805">Transcription regulation</keyword>
<dbReference type="OrthoDB" id="2356263at2"/>
<evidence type="ECO:0000256" key="5">
    <source>
        <dbReference type="PROSITE-ProRule" id="PRU00335"/>
    </source>
</evidence>
<dbReference type="Pfam" id="PF00440">
    <property type="entry name" value="TetR_N"/>
    <property type="match status" value="1"/>
</dbReference>
<keyword evidence="9" id="KW-1185">Reference proteome</keyword>
<evidence type="ECO:0000256" key="2">
    <source>
        <dbReference type="ARBA" id="ARBA00023015"/>
    </source>
</evidence>
<dbReference type="SUPFAM" id="SSF46689">
    <property type="entry name" value="Homeodomain-like"/>
    <property type="match status" value="1"/>
</dbReference>
<sequence length="211" mass="23508">MPNPSSADAEKRPRTHAEINEYRRRTLIEGALRSLAERGVAGTTVATISKEAGASRGLLGHYFANKDDVMVAALQHLFGRISESVRGSVDRMEGTATEKLLAVPVSLFAGATFTELNRTAFLALWHETRFNEKVRKANRQLYRDYIIRMDHMVRAAAQEQGVKIDAKQVALGFIALSDGLWLGLSIHDDVLTGEQAVDLCQDYLRRELRLV</sequence>
<organism evidence="7 9">
    <name type="scientific">Roseovarius indicus</name>
    <dbReference type="NCBI Taxonomy" id="540747"/>
    <lineage>
        <taxon>Bacteria</taxon>
        <taxon>Pseudomonadati</taxon>
        <taxon>Pseudomonadota</taxon>
        <taxon>Alphaproteobacteria</taxon>
        <taxon>Rhodobacterales</taxon>
        <taxon>Roseobacteraceae</taxon>
        <taxon>Roseovarius</taxon>
    </lineage>
</organism>
<evidence type="ECO:0000259" key="6">
    <source>
        <dbReference type="PROSITE" id="PS50977"/>
    </source>
</evidence>
<dbReference type="InterPro" id="IPR036271">
    <property type="entry name" value="Tet_transcr_reg_TetR-rel_C_sf"/>
</dbReference>
<dbReference type="PANTHER" id="PTHR30055">
    <property type="entry name" value="HTH-TYPE TRANSCRIPTIONAL REGULATOR RUTR"/>
    <property type="match status" value="1"/>
</dbReference>
<evidence type="ECO:0000313" key="9">
    <source>
        <dbReference type="Proteomes" id="UP000051401"/>
    </source>
</evidence>
<dbReference type="Proteomes" id="UP000325785">
    <property type="component" value="Chromosome"/>
</dbReference>
<dbReference type="STRING" id="540747.SAMN04488031_11115"/>
<feature type="DNA-binding region" description="H-T-H motif" evidence="5">
    <location>
        <begin position="44"/>
        <end position="63"/>
    </location>
</feature>
<name>A0A0T5P269_9RHOB</name>
<reference evidence="7 9" key="1">
    <citation type="submission" date="2015-04" db="EMBL/GenBank/DDBJ databases">
        <title>The draft genome sequence of Roseovarius indicus B108T.</title>
        <authorList>
            <person name="Li G."/>
            <person name="Lai Q."/>
            <person name="Shao Z."/>
            <person name="Yan P."/>
        </authorList>
    </citation>
    <scope>NUCLEOTIDE SEQUENCE [LARGE SCALE GENOMIC DNA]</scope>
    <source>
        <strain evidence="7 9">B108</strain>
    </source>
</reference>
<keyword evidence="1" id="KW-0678">Repressor</keyword>
<evidence type="ECO:0000256" key="1">
    <source>
        <dbReference type="ARBA" id="ARBA00022491"/>
    </source>
</evidence>
<dbReference type="Gene3D" id="1.10.357.10">
    <property type="entry name" value="Tetracycline Repressor, domain 2"/>
    <property type="match status" value="1"/>
</dbReference>
<gene>
    <name evidence="8" type="primary">ttgR_1</name>
    <name evidence="8" type="ORF">RIdsm_00671</name>
    <name evidence="7" type="ORF">XM52_25140</name>
</gene>
<dbReference type="InterPro" id="IPR009057">
    <property type="entry name" value="Homeodomain-like_sf"/>
</dbReference>
<reference evidence="8 10" key="2">
    <citation type="submission" date="2018-08" db="EMBL/GenBank/DDBJ databases">
        <title>Genetic Globetrotter - A new plasmid hitch-hiking vast phylogenetic and geographic distances.</title>
        <authorList>
            <person name="Vollmers J."/>
            <person name="Petersen J."/>
        </authorList>
    </citation>
    <scope>NUCLEOTIDE SEQUENCE [LARGE SCALE GENOMIC DNA]</scope>
    <source>
        <strain evidence="8 10">DSM 26383</strain>
    </source>
</reference>
<dbReference type="Proteomes" id="UP000051401">
    <property type="component" value="Unassembled WGS sequence"/>
</dbReference>
<dbReference type="PRINTS" id="PR00455">
    <property type="entry name" value="HTHTETR"/>
</dbReference>
<dbReference type="GO" id="GO:0003700">
    <property type="term" value="F:DNA-binding transcription factor activity"/>
    <property type="evidence" value="ECO:0007669"/>
    <property type="project" value="TreeGrafter"/>
</dbReference>
<keyword evidence="3 5" id="KW-0238">DNA-binding</keyword>
<keyword evidence="4" id="KW-0804">Transcription</keyword>
<dbReference type="EMBL" id="LAXI01000025">
    <property type="protein sequence ID" value="KRS15233.1"/>
    <property type="molecule type" value="Genomic_DNA"/>
</dbReference>
<dbReference type="Pfam" id="PF13977">
    <property type="entry name" value="TetR_C_6"/>
    <property type="match status" value="1"/>
</dbReference>
<dbReference type="PROSITE" id="PS50977">
    <property type="entry name" value="HTH_TETR_2"/>
    <property type="match status" value="1"/>
</dbReference>
<proteinExistence type="predicted"/>
<dbReference type="KEGG" id="rid:RIdsm_00671"/>
<dbReference type="GO" id="GO:0000976">
    <property type="term" value="F:transcription cis-regulatory region binding"/>
    <property type="evidence" value="ECO:0007669"/>
    <property type="project" value="TreeGrafter"/>
</dbReference>
<dbReference type="SUPFAM" id="SSF48498">
    <property type="entry name" value="Tetracyclin repressor-like, C-terminal domain"/>
    <property type="match status" value="1"/>
</dbReference>
<dbReference type="EMBL" id="CP031598">
    <property type="protein sequence ID" value="QEW24887.1"/>
    <property type="molecule type" value="Genomic_DNA"/>
</dbReference>